<dbReference type="CDD" id="cd04486">
    <property type="entry name" value="YhcR_OBF_like"/>
    <property type="match status" value="1"/>
</dbReference>
<accession>A0A4Q7L8J4</accession>
<name>A0A4Q7L8J4_9PSEU</name>
<dbReference type="SUPFAM" id="SSF56219">
    <property type="entry name" value="DNase I-like"/>
    <property type="match status" value="1"/>
</dbReference>
<reference evidence="4 5" key="1">
    <citation type="submission" date="2019-02" db="EMBL/GenBank/DDBJ databases">
        <title>Genomic Encyclopedia of Type Strains, Phase IV (KMG-IV): sequencing the most valuable type-strain genomes for metagenomic binning, comparative biology and taxonomic classification.</title>
        <authorList>
            <person name="Goeker M."/>
        </authorList>
    </citation>
    <scope>NUCLEOTIDE SEQUENCE [LARGE SCALE GENOMIC DNA]</scope>
    <source>
        <strain evidence="4 5">DSM 101727</strain>
    </source>
</reference>
<dbReference type="AlphaFoldDB" id="A0A4Q7L8J4"/>
<feature type="signal peptide" evidence="2">
    <location>
        <begin position="1"/>
        <end position="26"/>
    </location>
</feature>
<evidence type="ECO:0000313" key="5">
    <source>
        <dbReference type="Proteomes" id="UP000294257"/>
    </source>
</evidence>
<keyword evidence="2" id="KW-0732">Signal</keyword>
<feature type="chain" id="PRO_5020712227" description="Endonuclease/exonuclease/phosphatase domain-containing protein" evidence="2">
    <location>
        <begin position="27"/>
        <end position="618"/>
    </location>
</feature>
<proteinExistence type="predicted"/>
<dbReference type="InterPro" id="IPR005135">
    <property type="entry name" value="Endo/exonuclease/phosphatase"/>
</dbReference>
<dbReference type="InterPro" id="IPR036691">
    <property type="entry name" value="Endo/exonu/phosph_ase_sf"/>
</dbReference>
<feature type="region of interest" description="Disordered" evidence="1">
    <location>
        <begin position="595"/>
        <end position="618"/>
    </location>
</feature>
<dbReference type="PANTHER" id="PTHR42834">
    <property type="entry name" value="ENDONUCLEASE/EXONUCLEASE/PHOSPHATASE FAMILY PROTEIN (AFU_ORTHOLOGUE AFUA_3G09210)"/>
    <property type="match status" value="1"/>
</dbReference>
<evidence type="ECO:0000256" key="1">
    <source>
        <dbReference type="SAM" id="MobiDB-lite"/>
    </source>
</evidence>
<evidence type="ECO:0000313" key="4">
    <source>
        <dbReference type="EMBL" id="RZS44981.1"/>
    </source>
</evidence>
<dbReference type="RefSeq" id="WP_242613127.1">
    <property type="nucleotide sequence ID" value="NZ_SGWQ01000001.1"/>
</dbReference>
<evidence type="ECO:0000256" key="2">
    <source>
        <dbReference type="SAM" id="SignalP"/>
    </source>
</evidence>
<dbReference type="EMBL" id="SGWQ01000001">
    <property type="protein sequence ID" value="RZS44981.1"/>
    <property type="molecule type" value="Genomic_DNA"/>
</dbReference>
<gene>
    <name evidence="4" type="ORF">EV193_101864</name>
</gene>
<comment type="caution">
    <text evidence="4">The sequence shown here is derived from an EMBL/GenBank/DDBJ whole genome shotgun (WGS) entry which is preliminary data.</text>
</comment>
<feature type="domain" description="Endonuclease/exonuclease/phosphatase" evidence="3">
    <location>
        <begin position="308"/>
        <end position="600"/>
    </location>
</feature>
<dbReference type="GO" id="GO:0003824">
    <property type="term" value="F:catalytic activity"/>
    <property type="evidence" value="ECO:0007669"/>
    <property type="project" value="InterPro"/>
</dbReference>
<dbReference type="Proteomes" id="UP000294257">
    <property type="component" value="Unassembled WGS sequence"/>
</dbReference>
<dbReference type="PANTHER" id="PTHR42834:SF1">
    <property type="entry name" value="ENDONUCLEASE_EXONUCLEASE_PHOSPHATASE FAMILY PROTEIN (AFU_ORTHOLOGUE AFUA_3G09210)"/>
    <property type="match status" value="1"/>
</dbReference>
<sequence length="618" mass="66055">MTSPLHRRLATLGVAVAAASVGLAVAASAEAPRDPTTISQIQGTTRISPLNGQKVTKVRGIVTGVRLFGSARGFWFQDPNPDKDPRTSEGLFVFTGNNTPPVRPGNALLVSGTVKEYYPDDPAKSAFQSMTELVEPEWTLESPDNPIPDTEILGPLSVPAALAPDTGGNIEPLQLEPAKYALDFYESREGMRLRVDDARVVGPSNQYNELYVTSKPAENPSARGGAVYLGYDKANTGRLKVQSLIPFAQRPFPKVNVGDKLAGLTEGPLDYGSFGGYTLQATAIGKETAGGIQPETTRKQGDDELAVATYNVENLDAADEQAKFDRLAKGVVTNLASPDIVVVEEIQDNNGATDDGTVMADATFEKFVDTIAKAGGPRYLWRQIDPVNKADGGEPGGNIRVGFLFNADRVQFVDKPGGDAATAVQVVTEQNGRAGLTISPGRVDPANGAWKDSRKPLVGQFTFNDKSVFVVANHFASKGGDQPMHGRTQPPVRTSEAQREQQATAVRALVDQIQKVEPGANVLVAGDLNDFQFSKTVGTLTAGGALRALIDSLGENERYGYVFEGNSQVLDHILVSGAPRNVEYDVVHINAEFHDQGSDHDPSVVRLRPTAKRGLGPK</sequence>
<dbReference type="Pfam" id="PF03372">
    <property type="entry name" value="Exo_endo_phos"/>
    <property type="match status" value="1"/>
</dbReference>
<evidence type="ECO:0000259" key="3">
    <source>
        <dbReference type="Pfam" id="PF03372"/>
    </source>
</evidence>
<protein>
    <recommendedName>
        <fullName evidence="3">Endonuclease/exonuclease/phosphatase domain-containing protein</fullName>
    </recommendedName>
</protein>
<dbReference type="Gene3D" id="3.60.10.10">
    <property type="entry name" value="Endonuclease/exonuclease/phosphatase"/>
    <property type="match status" value="1"/>
</dbReference>
<organism evidence="4 5">
    <name type="scientific">Herbihabitans rhizosphaerae</name>
    <dbReference type="NCBI Taxonomy" id="1872711"/>
    <lineage>
        <taxon>Bacteria</taxon>
        <taxon>Bacillati</taxon>
        <taxon>Actinomycetota</taxon>
        <taxon>Actinomycetes</taxon>
        <taxon>Pseudonocardiales</taxon>
        <taxon>Pseudonocardiaceae</taxon>
        <taxon>Herbihabitans</taxon>
    </lineage>
</organism>
<keyword evidence="5" id="KW-1185">Reference proteome</keyword>